<keyword evidence="1" id="KW-0449">Lipoprotein</keyword>
<evidence type="ECO:0000313" key="9">
    <source>
        <dbReference type="Proteomes" id="UP000467841"/>
    </source>
</evidence>
<dbReference type="InterPro" id="IPR041845">
    <property type="entry name" value="Mavicyanin"/>
</dbReference>
<keyword evidence="3" id="KW-0186">Copper</keyword>
<dbReference type="Proteomes" id="UP000467841">
    <property type="component" value="Unassembled WGS sequence"/>
</dbReference>
<feature type="compositionally biased region" description="Low complexity" evidence="5">
    <location>
        <begin position="179"/>
        <end position="191"/>
    </location>
</feature>
<evidence type="ECO:0000256" key="4">
    <source>
        <dbReference type="ARBA" id="ARBA00023180"/>
    </source>
</evidence>
<evidence type="ECO:0000256" key="6">
    <source>
        <dbReference type="SAM" id="SignalP"/>
    </source>
</evidence>
<gene>
    <name evidence="8" type="ORF">MERR_LOCUS37471</name>
</gene>
<dbReference type="InterPro" id="IPR008972">
    <property type="entry name" value="Cupredoxin"/>
</dbReference>
<dbReference type="GO" id="GO:0005886">
    <property type="term" value="C:plasma membrane"/>
    <property type="evidence" value="ECO:0007669"/>
    <property type="project" value="TreeGrafter"/>
</dbReference>
<evidence type="ECO:0000259" key="7">
    <source>
        <dbReference type="PROSITE" id="PS51485"/>
    </source>
</evidence>
<dbReference type="FunFam" id="2.60.40.420:FF:000003">
    <property type="entry name" value="Blue copper"/>
    <property type="match status" value="1"/>
</dbReference>
<evidence type="ECO:0000256" key="3">
    <source>
        <dbReference type="ARBA" id="ARBA00023008"/>
    </source>
</evidence>
<feature type="domain" description="Phytocyanin" evidence="7">
    <location>
        <begin position="27"/>
        <end position="127"/>
    </location>
</feature>
<dbReference type="GO" id="GO:0009055">
    <property type="term" value="F:electron transfer activity"/>
    <property type="evidence" value="ECO:0007669"/>
    <property type="project" value="InterPro"/>
</dbReference>
<keyword evidence="4" id="KW-0325">Glycoprotein</keyword>
<keyword evidence="6" id="KW-0732">Signal</keyword>
<evidence type="ECO:0000256" key="1">
    <source>
        <dbReference type="ARBA" id="ARBA00022622"/>
    </source>
</evidence>
<dbReference type="InterPro" id="IPR039391">
    <property type="entry name" value="Phytocyanin-like"/>
</dbReference>
<dbReference type="OrthoDB" id="1933492at2759"/>
<dbReference type="Gene3D" id="2.60.40.420">
    <property type="entry name" value="Cupredoxins - blue copper proteins"/>
    <property type="match status" value="1"/>
</dbReference>
<dbReference type="AlphaFoldDB" id="A0A6D2KRY6"/>
<dbReference type="GO" id="GO:0098552">
    <property type="term" value="C:side of membrane"/>
    <property type="evidence" value="ECO:0007669"/>
    <property type="project" value="UniProtKB-KW"/>
</dbReference>
<keyword evidence="2" id="KW-0479">Metal-binding</keyword>
<dbReference type="SUPFAM" id="SSF49503">
    <property type="entry name" value="Cupredoxins"/>
    <property type="match status" value="1"/>
</dbReference>
<feature type="compositionally biased region" description="Low complexity" evidence="5">
    <location>
        <begin position="137"/>
        <end position="160"/>
    </location>
</feature>
<protein>
    <recommendedName>
        <fullName evidence="7">Phytocyanin domain-containing protein</fullName>
    </recommendedName>
</protein>
<organism evidence="8 9">
    <name type="scientific">Microthlaspi erraticum</name>
    <dbReference type="NCBI Taxonomy" id="1685480"/>
    <lineage>
        <taxon>Eukaryota</taxon>
        <taxon>Viridiplantae</taxon>
        <taxon>Streptophyta</taxon>
        <taxon>Embryophyta</taxon>
        <taxon>Tracheophyta</taxon>
        <taxon>Spermatophyta</taxon>
        <taxon>Magnoliopsida</taxon>
        <taxon>eudicotyledons</taxon>
        <taxon>Gunneridae</taxon>
        <taxon>Pentapetalae</taxon>
        <taxon>rosids</taxon>
        <taxon>malvids</taxon>
        <taxon>Brassicales</taxon>
        <taxon>Brassicaceae</taxon>
        <taxon>Coluteocarpeae</taxon>
        <taxon>Microthlaspi</taxon>
    </lineage>
</organism>
<dbReference type="InterPro" id="IPR003245">
    <property type="entry name" value="Phytocyanin_dom"/>
</dbReference>
<dbReference type="EMBL" id="CACVBM020001440">
    <property type="protein sequence ID" value="CAA7050236.1"/>
    <property type="molecule type" value="Genomic_DNA"/>
</dbReference>
<keyword evidence="1" id="KW-0336">GPI-anchor</keyword>
<accession>A0A6D2KRY6</accession>
<comment type="caution">
    <text evidence="8">The sequence shown here is derived from an EMBL/GenBank/DDBJ whole genome shotgun (WGS) entry which is preliminary data.</text>
</comment>
<dbReference type="Pfam" id="PF02298">
    <property type="entry name" value="Cu_bind_like"/>
    <property type="match status" value="1"/>
</dbReference>
<feature type="region of interest" description="Disordered" evidence="5">
    <location>
        <begin position="137"/>
        <end position="260"/>
    </location>
</feature>
<proteinExistence type="predicted"/>
<feature type="chain" id="PRO_5025645778" description="Phytocyanin domain-containing protein" evidence="6">
    <location>
        <begin position="26"/>
        <end position="281"/>
    </location>
</feature>
<dbReference type="PANTHER" id="PTHR33021:SF382">
    <property type="entry name" value="CUPREDOXIN SUPERFAMILY PROTEIN"/>
    <property type="match status" value="1"/>
</dbReference>
<evidence type="ECO:0000256" key="2">
    <source>
        <dbReference type="ARBA" id="ARBA00022723"/>
    </source>
</evidence>
<evidence type="ECO:0000256" key="5">
    <source>
        <dbReference type="SAM" id="MobiDB-lite"/>
    </source>
</evidence>
<feature type="signal peptide" evidence="6">
    <location>
        <begin position="1"/>
        <end position="25"/>
    </location>
</feature>
<dbReference type="GO" id="GO:0046872">
    <property type="term" value="F:metal ion binding"/>
    <property type="evidence" value="ECO:0007669"/>
    <property type="project" value="UniProtKB-KW"/>
</dbReference>
<dbReference type="PROSITE" id="PS51485">
    <property type="entry name" value="PHYTOCYANIN"/>
    <property type="match status" value="1"/>
</dbReference>
<sequence length="281" mass="29366">MALIKSKSFFTSLLILVALIGAAVGGTVHKVGDSKGWTMMGADYEAWASSRMFKVGDSLLFKYNKEYHSVNEVTSNDFEICEPSSPLARHETGYDTVRLTKPGIHNFICGYPEHCEVGQKLQILVLPASLGPVAAPVPGPVRSRSSSSSPAPSPFADSPVNNGTHNQMGPSPASPAPVPRLVGSRSSSSSPSPSPLADAPVNTGPHYQMGPSPAPVPRSVRPRSSSSSPSPSPLAYAPVNNGPQYQMGPSPSPAPQSAASNSSVWIGSCFLASLLSLFILV</sequence>
<dbReference type="CDD" id="cd11014">
    <property type="entry name" value="Mavicyanin"/>
    <property type="match status" value="1"/>
</dbReference>
<feature type="compositionally biased region" description="Low complexity" evidence="5">
    <location>
        <begin position="217"/>
        <end position="239"/>
    </location>
</feature>
<reference evidence="8" key="1">
    <citation type="submission" date="2020-01" db="EMBL/GenBank/DDBJ databases">
        <authorList>
            <person name="Mishra B."/>
        </authorList>
    </citation>
    <scope>NUCLEOTIDE SEQUENCE [LARGE SCALE GENOMIC DNA]</scope>
</reference>
<keyword evidence="1" id="KW-0472">Membrane</keyword>
<keyword evidence="9" id="KW-1185">Reference proteome</keyword>
<evidence type="ECO:0000313" key="8">
    <source>
        <dbReference type="EMBL" id="CAA7050236.1"/>
    </source>
</evidence>
<name>A0A6D2KRY6_9BRAS</name>
<dbReference type="PANTHER" id="PTHR33021">
    <property type="entry name" value="BLUE COPPER PROTEIN"/>
    <property type="match status" value="1"/>
</dbReference>